<proteinExistence type="predicted"/>
<keyword evidence="2" id="KW-0732">Signal</keyword>
<accession>A0A9N9BYQ5</accession>
<keyword evidence="5" id="KW-1185">Reference proteome</keyword>
<dbReference type="EMBL" id="CAJVPP010002013">
    <property type="protein sequence ID" value="CAG8582989.1"/>
    <property type="molecule type" value="Genomic_DNA"/>
</dbReference>
<organism evidence="4 5">
    <name type="scientific">Funneliformis mosseae</name>
    <name type="common">Endomycorrhizal fungus</name>
    <name type="synonym">Glomus mosseae</name>
    <dbReference type="NCBI Taxonomy" id="27381"/>
    <lineage>
        <taxon>Eukaryota</taxon>
        <taxon>Fungi</taxon>
        <taxon>Fungi incertae sedis</taxon>
        <taxon>Mucoromycota</taxon>
        <taxon>Glomeromycotina</taxon>
        <taxon>Glomeromycetes</taxon>
        <taxon>Glomerales</taxon>
        <taxon>Glomeraceae</taxon>
        <taxon>Funneliformis</taxon>
    </lineage>
</organism>
<evidence type="ECO:0000313" key="5">
    <source>
        <dbReference type="Proteomes" id="UP000789375"/>
    </source>
</evidence>
<dbReference type="InterPro" id="IPR013658">
    <property type="entry name" value="SGL"/>
</dbReference>
<evidence type="ECO:0000256" key="1">
    <source>
        <dbReference type="ARBA" id="ARBA00022801"/>
    </source>
</evidence>
<dbReference type="AlphaFoldDB" id="A0A9N9BYQ5"/>
<dbReference type="SUPFAM" id="SSF63829">
    <property type="entry name" value="Calcium-dependent phosphotriesterase"/>
    <property type="match status" value="1"/>
</dbReference>
<evidence type="ECO:0000313" key="4">
    <source>
        <dbReference type="EMBL" id="CAG8582989.1"/>
    </source>
</evidence>
<comment type="caution">
    <text evidence="4">The sequence shown here is derived from an EMBL/GenBank/DDBJ whole genome shotgun (WGS) entry which is preliminary data.</text>
</comment>
<gene>
    <name evidence="4" type="ORF">FMOSSE_LOCUS8042</name>
</gene>
<feature type="signal peptide" evidence="2">
    <location>
        <begin position="1"/>
        <end position="21"/>
    </location>
</feature>
<feature type="domain" description="SMP-30/Gluconolactonase/LRE-like region" evidence="3">
    <location>
        <begin position="121"/>
        <end position="309"/>
    </location>
</feature>
<name>A0A9N9BYQ5_FUNMO</name>
<reference evidence="4" key="1">
    <citation type="submission" date="2021-06" db="EMBL/GenBank/DDBJ databases">
        <authorList>
            <person name="Kallberg Y."/>
            <person name="Tangrot J."/>
            <person name="Rosling A."/>
        </authorList>
    </citation>
    <scope>NUCLEOTIDE SEQUENCE</scope>
    <source>
        <strain evidence="4">87-6 pot B 2015</strain>
    </source>
</reference>
<feature type="chain" id="PRO_5040383061" evidence="2">
    <location>
        <begin position="22"/>
        <end position="343"/>
    </location>
</feature>
<dbReference type="PANTHER" id="PTHR47572:SF4">
    <property type="entry name" value="LACTONASE DRP35"/>
    <property type="match status" value="1"/>
</dbReference>
<protein>
    <submittedName>
        <fullName evidence="4">8384_t:CDS:1</fullName>
    </submittedName>
</protein>
<evidence type="ECO:0000259" key="3">
    <source>
        <dbReference type="Pfam" id="PF08450"/>
    </source>
</evidence>
<dbReference type="Gene3D" id="2.120.10.30">
    <property type="entry name" value="TolB, C-terminal domain"/>
    <property type="match status" value="1"/>
</dbReference>
<keyword evidence="1" id="KW-0378">Hydrolase</keyword>
<evidence type="ECO:0000256" key="2">
    <source>
        <dbReference type="SAM" id="SignalP"/>
    </source>
</evidence>
<dbReference type="Proteomes" id="UP000789375">
    <property type="component" value="Unassembled WGS sequence"/>
</dbReference>
<dbReference type="InterPro" id="IPR051262">
    <property type="entry name" value="SMP-30/CGR1_Lactonase"/>
</dbReference>
<dbReference type="Pfam" id="PF08450">
    <property type="entry name" value="SGL"/>
    <property type="match status" value="1"/>
</dbReference>
<sequence>MKLSNLNSLMFTVSFLTFSSAQKILDASPLITSSNSEFGGAIEGASVDVNGNIFATNFDAKLFNVGRITPSQSLYHTSTSLGTKFNGIRFIPLTKSQVDQGIKSVAFLANVNENQIAKIVEDKDGKIEQSSFCQDQTLSLPNDVAFSYLHDKIYISAQNFTEDTVIGDGGLWICDGKSGETMKLESFGRTNGVEVSPDETTLYLSEAFNKGAKVISNKIWKFDIDQSTGKVSNQALFVDFEKLDGTQAIDVDGMRTDIDGNLYVTRHGEGQVVVFSSKGSIISRVKLSSIIKTTNLEFGGKDGKTLFVVGACKDDDTKGCVDTVQNDVLGRAFSALKSLNGKR</sequence>
<dbReference type="GO" id="GO:0016787">
    <property type="term" value="F:hydrolase activity"/>
    <property type="evidence" value="ECO:0007669"/>
    <property type="project" value="UniProtKB-KW"/>
</dbReference>
<dbReference type="PANTHER" id="PTHR47572">
    <property type="entry name" value="LIPOPROTEIN-RELATED"/>
    <property type="match status" value="1"/>
</dbReference>
<dbReference type="InterPro" id="IPR011042">
    <property type="entry name" value="6-blade_b-propeller_TolB-like"/>
</dbReference>